<feature type="domain" description="N-acetyltransferase" evidence="1">
    <location>
        <begin position="15"/>
        <end position="173"/>
    </location>
</feature>
<dbReference type="RefSeq" id="WP_057812829.1">
    <property type="nucleotide sequence ID" value="NZ_CP031598.1"/>
</dbReference>
<dbReference type="PANTHER" id="PTHR43792:SF1">
    <property type="entry name" value="N-ACETYLTRANSFERASE DOMAIN-CONTAINING PROTEIN"/>
    <property type="match status" value="1"/>
</dbReference>
<dbReference type="PROSITE" id="PS51186">
    <property type="entry name" value="GNAT"/>
    <property type="match status" value="1"/>
</dbReference>
<keyword evidence="4" id="KW-1185">Reference proteome</keyword>
<evidence type="ECO:0000313" key="2">
    <source>
        <dbReference type="EMBL" id="KRS19680.1"/>
    </source>
</evidence>
<name>A0A0T5PES7_9RHOB</name>
<dbReference type="SUPFAM" id="SSF55729">
    <property type="entry name" value="Acyl-CoA N-acyltransferases (Nat)"/>
    <property type="match status" value="1"/>
</dbReference>
<dbReference type="Proteomes" id="UP000051401">
    <property type="component" value="Unassembled WGS sequence"/>
</dbReference>
<dbReference type="Proteomes" id="UP000325785">
    <property type="component" value="Chromosome"/>
</dbReference>
<dbReference type="KEGG" id="rid:RIdsm_04819"/>
<reference evidence="2 4" key="1">
    <citation type="submission" date="2015-04" db="EMBL/GenBank/DDBJ databases">
        <title>The draft genome sequence of Roseovarius indicus B108T.</title>
        <authorList>
            <person name="Li G."/>
            <person name="Lai Q."/>
            <person name="Shao Z."/>
            <person name="Yan P."/>
        </authorList>
    </citation>
    <scope>NUCLEOTIDE SEQUENCE [LARGE SCALE GENOMIC DNA]</scope>
    <source>
        <strain evidence="2 4">B108</strain>
    </source>
</reference>
<evidence type="ECO:0000259" key="1">
    <source>
        <dbReference type="PROSITE" id="PS51186"/>
    </source>
</evidence>
<evidence type="ECO:0000313" key="4">
    <source>
        <dbReference type="Proteomes" id="UP000051401"/>
    </source>
</evidence>
<reference evidence="3 5" key="2">
    <citation type="submission" date="2018-08" db="EMBL/GenBank/DDBJ databases">
        <title>Genetic Globetrotter - A new plasmid hitch-hiking vast phylogenetic and geographic distances.</title>
        <authorList>
            <person name="Vollmers J."/>
            <person name="Petersen J."/>
        </authorList>
    </citation>
    <scope>NUCLEOTIDE SEQUENCE [LARGE SCALE GENOMIC DNA]</scope>
    <source>
        <strain evidence="3 5">DSM 26383</strain>
    </source>
</reference>
<protein>
    <submittedName>
        <fullName evidence="2">Acetyltransferase</fullName>
    </submittedName>
</protein>
<dbReference type="PATRIC" id="fig|540747.5.peg.454"/>
<dbReference type="InterPro" id="IPR016181">
    <property type="entry name" value="Acyl_CoA_acyltransferase"/>
</dbReference>
<dbReference type="AlphaFoldDB" id="A0A0T5PES7"/>
<dbReference type="STRING" id="540747.SAMN04488031_102683"/>
<evidence type="ECO:0000313" key="3">
    <source>
        <dbReference type="EMBL" id="QEW28977.1"/>
    </source>
</evidence>
<evidence type="ECO:0000313" key="5">
    <source>
        <dbReference type="Proteomes" id="UP000325785"/>
    </source>
</evidence>
<keyword evidence="2" id="KW-0808">Transferase</keyword>
<dbReference type="Gene3D" id="3.40.630.30">
    <property type="match status" value="1"/>
</dbReference>
<dbReference type="GO" id="GO:0016747">
    <property type="term" value="F:acyltransferase activity, transferring groups other than amino-acyl groups"/>
    <property type="evidence" value="ECO:0007669"/>
    <property type="project" value="InterPro"/>
</dbReference>
<gene>
    <name evidence="3" type="ORF">RIdsm_04819</name>
    <name evidence="2" type="ORF">XM52_02245</name>
</gene>
<proteinExistence type="predicted"/>
<organism evidence="2 4">
    <name type="scientific">Roseovarius indicus</name>
    <dbReference type="NCBI Taxonomy" id="540747"/>
    <lineage>
        <taxon>Bacteria</taxon>
        <taxon>Pseudomonadati</taxon>
        <taxon>Pseudomonadota</taxon>
        <taxon>Alphaproteobacteria</taxon>
        <taxon>Rhodobacterales</taxon>
        <taxon>Roseobacteraceae</taxon>
        <taxon>Roseovarius</taxon>
    </lineage>
</organism>
<dbReference type="Pfam" id="PF13302">
    <property type="entry name" value="Acetyltransf_3"/>
    <property type="match status" value="1"/>
</dbReference>
<dbReference type="EMBL" id="LAXI01000001">
    <property type="protein sequence ID" value="KRS19680.1"/>
    <property type="molecule type" value="Genomic_DNA"/>
</dbReference>
<dbReference type="PANTHER" id="PTHR43792">
    <property type="entry name" value="GNAT FAMILY, PUTATIVE (AFU_ORTHOLOGUE AFUA_3G00765)-RELATED-RELATED"/>
    <property type="match status" value="1"/>
</dbReference>
<dbReference type="EMBL" id="CP031598">
    <property type="protein sequence ID" value="QEW28977.1"/>
    <property type="molecule type" value="Genomic_DNA"/>
</dbReference>
<dbReference type="InterPro" id="IPR051531">
    <property type="entry name" value="N-acetyltransferase"/>
</dbReference>
<dbReference type="OrthoDB" id="6293260at2"/>
<accession>A0A0T5PES7</accession>
<dbReference type="InterPro" id="IPR000182">
    <property type="entry name" value="GNAT_dom"/>
</dbReference>
<sequence>MSLPASVPVIETEDLILRGYCERDFDAFADFAASDRSRFVGGPQQRYESWRSFMAGIGHWTLRGYGMWMLEHRSTGQAAGRVGVIYNDGWHEPELGWHIYDGYEGKGYAYQACRAARRHAAEHLGMNSIMSYINPSNTRSLRLAERLGCWHERDVELLGQPCQLWRHPTEEGC</sequence>